<proteinExistence type="predicted"/>
<dbReference type="Proteomes" id="UP001054837">
    <property type="component" value="Unassembled WGS sequence"/>
</dbReference>
<gene>
    <name evidence="1" type="ORF">CDAR_107761</name>
</gene>
<reference evidence="1 2" key="1">
    <citation type="submission" date="2021-06" db="EMBL/GenBank/DDBJ databases">
        <title>Caerostris darwini draft genome.</title>
        <authorList>
            <person name="Kono N."/>
            <person name="Arakawa K."/>
        </authorList>
    </citation>
    <scope>NUCLEOTIDE SEQUENCE [LARGE SCALE GENOMIC DNA]</scope>
</reference>
<dbReference type="AlphaFoldDB" id="A0AAV4T405"/>
<evidence type="ECO:0000313" key="1">
    <source>
        <dbReference type="EMBL" id="GIY39939.1"/>
    </source>
</evidence>
<accession>A0AAV4T405</accession>
<keyword evidence="2" id="KW-1185">Reference proteome</keyword>
<name>A0AAV4T405_9ARAC</name>
<organism evidence="1 2">
    <name type="scientific">Caerostris darwini</name>
    <dbReference type="NCBI Taxonomy" id="1538125"/>
    <lineage>
        <taxon>Eukaryota</taxon>
        <taxon>Metazoa</taxon>
        <taxon>Ecdysozoa</taxon>
        <taxon>Arthropoda</taxon>
        <taxon>Chelicerata</taxon>
        <taxon>Arachnida</taxon>
        <taxon>Araneae</taxon>
        <taxon>Araneomorphae</taxon>
        <taxon>Entelegynae</taxon>
        <taxon>Araneoidea</taxon>
        <taxon>Araneidae</taxon>
        <taxon>Caerostris</taxon>
    </lineage>
</organism>
<dbReference type="EMBL" id="BPLQ01008858">
    <property type="protein sequence ID" value="GIY39939.1"/>
    <property type="molecule type" value="Genomic_DNA"/>
</dbReference>
<protein>
    <submittedName>
        <fullName evidence="1">Uncharacterized protein</fullName>
    </submittedName>
</protein>
<evidence type="ECO:0000313" key="2">
    <source>
        <dbReference type="Proteomes" id="UP001054837"/>
    </source>
</evidence>
<comment type="caution">
    <text evidence="1">The sequence shown here is derived from an EMBL/GenBank/DDBJ whole genome shotgun (WGS) entry which is preliminary data.</text>
</comment>
<sequence>MYGTFPPIVLQVLSKKRIVCYIPILIVCSTYNSWKDSVNQVKLCLTLIPSVFSVIRICIVDIMPRVLLPETVTLKGRRGVGQLLQNAL</sequence>